<sequence>MSQSYEAASLALHHIVIRPAKRTSGPNPCVVMLHGRGSNEEDLVSLAHELGEDLFYISVRAPFELGFGYHWYEFISVGTPEKTTFMRSIGLLREFLTQLPQSYPIDPSKIYLLGFSQGAVMAGSILLQEPSVAAGAIMLSGYVVTPGHDMGDSSLASKHCFVAHGLYDDVIPIDLGRQASIVLKEHGADVTYKEYPIAHYVSDEEAADLKSWIARNLSASFSD</sequence>
<dbReference type="GO" id="GO:0016787">
    <property type="term" value="F:hydrolase activity"/>
    <property type="evidence" value="ECO:0007669"/>
    <property type="project" value="UniProtKB-KW"/>
</dbReference>
<dbReference type="STRING" id="525904.Tter_1208"/>
<name>D1CBF1_THET1</name>
<dbReference type="SUPFAM" id="SSF53474">
    <property type="entry name" value="alpha/beta-Hydrolases"/>
    <property type="match status" value="1"/>
</dbReference>
<dbReference type="RefSeq" id="WP_012875151.1">
    <property type="nucleotide sequence ID" value="NC_013525.1"/>
</dbReference>
<dbReference type="Pfam" id="PF02230">
    <property type="entry name" value="Abhydrolase_2"/>
    <property type="match status" value="1"/>
</dbReference>
<feature type="domain" description="Phospholipase/carboxylesterase/thioesterase" evidence="3">
    <location>
        <begin position="26"/>
        <end position="214"/>
    </location>
</feature>
<dbReference type="InterPro" id="IPR050565">
    <property type="entry name" value="LYPA1-2/EST-like"/>
</dbReference>
<dbReference type="InterPro" id="IPR029058">
    <property type="entry name" value="AB_hydrolase_fold"/>
</dbReference>
<organism evidence="4 5">
    <name type="scientific">Thermobaculum terrenum (strain ATCC BAA-798 / CCMEE 7001 / YNP1)</name>
    <dbReference type="NCBI Taxonomy" id="525904"/>
    <lineage>
        <taxon>Bacteria</taxon>
        <taxon>Bacillati</taxon>
        <taxon>Chloroflexota</taxon>
        <taxon>Chloroflexia</taxon>
        <taxon>Candidatus Thermobaculales</taxon>
        <taxon>Candidatus Thermobaculaceae</taxon>
        <taxon>Thermobaculum</taxon>
    </lineage>
</organism>
<dbReference type="KEGG" id="ttr:Tter_1208"/>
<evidence type="ECO:0000313" key="5">
    <source>
        <dbReference type="Proteomes" id="UP000000323"/>
    </source>
</evidence>
<dbReference type="AlphaFoldDB" id="D1CBF1"/>
<reference evidence="5" key="1">
    <citation type="journal article" date="2010" name="Stand. Genomic Sci.">
        <title>Complete genome sequence of 'Thermobaculum terrenum' type strain (YNP1).</title>
        <authorList>
            <person name="Kiss H."/>
            <person name="Cleland D."/>
            <person name="Lapidus A."/>
            <person name="Lucas S."/>
            <person name="Glavina Del Rio T."/>
            <person name="Nolan M."/>
            <person name="Tice H."/>
            <person name="Han C."/>
            <person name="Goodwin L."/>
            <person name="Pitluck S."/>
            <person name="Liolios K."/>
            <person name="Ivanova N."/>
            <person name="Mavromatis K."/>
            <person name="Ovchinnikova G."/>
            <person name="Pati A."/>
            <person name="Chen A."/>
            <person name="Palaniappan K."/>
            <person name="Land M."/>
            <person name="Hauser L."/>
            <person name="Chang Y."/>
            <person name="Jeffries C."/>
            <person name="Lu M."/>
            <person name="Brettin T."/>
            <person name="Detter J."/>
            <person name="Goker M."/>
            <person name="Tindall B."/>
            <person name="Beck B."/>
            <person name="McDermott T."/>
            <person name="Woyke T."/>
            <person name="Bristow J."/>
            <person name="Eisen J."/>
            <person name="Markowitz V."/>
            <person name="Hugenholtz P."/>
            <person name="Kyrpides N."/>
            <person name="Klenk H."/>
            <person name="Cheng J."/>
        </authorList>
    </citation>
    <scope>NUCLEOTIDE SEQUENCE [LARGE SCALE GENOMIC DNA]</scope>
    <source>
        <strain evidence="5">ATCC BAA-798 / YNP1</strain>
    </source>
</reference>
<accession>D1CBF1</accession>
<dbReference type="PANTHER" id="PTHR10655">
    <property type="entry name" value="LYSOPHOSPHOLIPASE-RELATED"/>
    <property type="match status" value="1"/>
</dbReference>
<evidence type="ECO:0000256" key="1">
    <source>
        <dbReference type="ARBA" id="ARBA00006499"/>
    </source>
</evidence>
<protein>
    <submittedName>
        <fullName evidence="4">Phospholipase/Carboxylesterase</fullName>
    </submittedName>
</protein>
<comment type="similarity">
    <text evidence="1">Belongs to the AB hydrolase superfamily. AB hydrolase 2 family.</text>
</comment>
<keyword evidence="5" id="KW-1185">Reference proteome</keyword>
<dbReference type="PANTHER" id="PTHR10655:SF17">
    <property type="entry name" value="LYSOPHOSPHOLIPASE-LIKE PROTEIN 1"/>
    <property type="match status" value="1"/>
</dbReference>
<dbReference type="OrthoDB" id="9795555at2"/>
<keyword evidence="2" id="KW-0378">Hydrolase</keyword>
<evidence type="ECO:0000259" key="3">
    <source>
        <dbReference type="Pfam" id="PF02230"/>
    </source>
</evidence>
<dbReference type="EMBL" id="CP001825">
    <property type="protein sequence ID" value="ACZ42116.1"/>
    <property type="molecule type" value="Genomic_DNA"/>
</dbReference>
<dbReference type="InterPro" id="IPR003140">
    <property type="entry name" value="PLipase/COase/thioEstase"/>
</dbReference>
<evidence type="ECO:0000313" key="4">
    <source>
        <dbReference type="EMBL" id="ACZ42116.1"/>
    </source>
</evidence>
<dbReference type="Gene3D" id="3.40.50.1820">
    <property type="entry name" value="alpha/beta hydrolase"/>
    <property type="match status" value="1"/>
</dbReference>
<proteinExistence type="inferred from homology"/>
<dbReference type="eggNOG" id="COG0400">
    <property type="taxonomic scope" value="Bacteria"/>
</dbReference>
<evidence type="ECO:0000256" key="2">
    <source>
        <dbReference type="ARBA" id="ARBA00022801"/>
    </source>
</evidence>
<dbReference type="Proteomes" id="UP000000323">
    <property type="component" value="Chromosome 1"/>
</dbReference>
<dbReference type="HOGENOM" id="CLU_049413_5_3_0"/>
<gene>
    <name evidence="4" type="ordered locus">Tter_1208</name>
</gene>